<evidence type="ECO:0000313" key="3">
    <source>
        <dbReference type="Proteomes" id="UP001152523"/>
    </source>
</evidence>
<dbReference type="InterPro" id="IPR053223">
    <property type="entry name" value="Prob_Methyltransferase"/>
</dbReference>
<feature type="transmembrane region" description="Helical" evidence="1">
    <location>
        <begin position="24"/>
        <end position="47"/>
    </location>
</feature>
<sequence>MGSVSLKTGTGTARFRRSSLCSSALNLFILFSVITTNIFALFAFTYFPKTHHNNEDISIVSQQLSLILGEIEFSQRKLSQMQKELLGYESLDLSRSNVSDELKTFLLPHPLPLGKDSRTGITEMVASVAHSCHKSADLLTKFMTYKVNGHCPDDWSHGQDLILKGCEPLPRRRCLSKITPKLGLQPFPASLWVWKKNITEKPEKGLTWSGLSCKSLSCLNSKKLNRDCGGCFDLVKGYETLKYVKPRGKTDFLIDDVLEMAKNRNSVIRVGFDIGGGSGTFAARMAEMGLTVVTSTLNVDAPFSDFIASRGLFPIYSSLDQRFPFQDNVFDLIRAGNGLDVGGRPEKLEFLMFDVDRILRAGGLLWVDNFFCSSEEKKNGLTRLVERFGYKKLKWVVGEKINGSGKPEVYLSAVLQKPVRV</sequence>
<dbReference type="EMBL" id="CAMAPF010000014">
    <property type="protein sequence ID" value="CAH9067863.1"/>
    <property type="molecule type" value="Genomic_DNA"/>
</dbReference>
<dbReference type="PANTHER" id="PTHR44067:SF3">
    <property type="entry name" value="OS06G0138600 PROTEIN"/>
    <property type="match status" value="1"/>
</dbReference>
<accession>A0AAV0C4H4</accession>
<evidence type="ECO:0000256" key="1">
    <source>
        <dbReference type="SAM" id="Phobius"/>
    </source>
</evidence>
<dbReference type="AlphaFoldDB" id="A0AAV0C4H4"/>
<organism evidence="2 3">
    <name type="scientific">Cuscuta epithymum</name>
    <dbReference type="NCBI Taxonomy" id="186058"/>
    <lineage>
        <taxon>Eukaryota</taxon>
        <taxon>Viridiplantae</taxon>
        <taxon>Streptophyta</taxon>
        <taxon>Embryophyta</taxon>
        <taxon>Tracheophyta</taxon>
        <taxon>Spermatophyta</taxon>
        <taxon>Magnoliopsida</taxon>
        <taxon>eudicotyledons</taxon>
        <taxon>Gunneridae</taxon>
        <taxon>Pentapetalae</taxon>
        <taxon>asterids</taxon>
        <taxon>lamiids</taxon>
        <taxon>Solanales</taxon>
        <taxon>Convolvulaceae</taxon>
        <taxon>Cuscuteae</taxon>
        <taxon>Cuscuta</taxon>
        <taxon>Cuscuta subgen. Cuscuta</taxon>
    </lineage>
</organism>
<keyword evidence="1" id="KW-0472">Membrane</keyword>
<proteinExistence type="predicted"/>
<keyword evidence="1" id="KW-0812">Transmembrane</keyword>
<dbReference type="SUPFAM" id="SSF53335">
    <property type="entry name" value="S-adenosyl-L-methionine-dependent methyltransferases"/>
    <property type="match status" value="1"/>
</dbReference>
<keyword evidence="1" id="KW-1133">Transmembrane helix</keyword>
<evidence type="ECO:0000313" key="2">
    <source>
        <dbReference type="EMBL" id="CAH9067863.1"/>
    </source>
</evidence>
<comment type="caution">
    <text evidence="2">The sequence shown here is derived from an EMBL/GenBank/DDBJ whole genome shotgun (WGS) entry which is preliminary data.</text>
</comment>
<dbReference type="Proteomes" id="UP001152523">
    <property type="component" value="Unassembled WGS sequence"/>
</dbReference>
<gene>
    <name evidence="2" type="ORF">CEPIT_LOCUS2652</name>
</gene>
<dbReference type="PANTHER" id="PTHR44067">
    <property type="entry name" value="S-ADENOSYL-L-METHIONINE-DEPENDENT METHYLTRANSFERASE SUPERFAMILY PROTEIN-RELATED"/>
    <property type="match status" value="1"/>
</dbReference>
<reference evidence="2" key="1">
    <citation type="submission" date="2022-07" db="EMBL/GenBank/DDBJ databases">
        <authorList>
            <person name="Macas J."/>
            <person name="Novak P."/>
            <person name="Neumann P."/>
        </authorList>
    </citation>
    <scope>NUCLEOTIDE SEQUENCE</scope>
</reference>
<dbReference type="Gene3D" id="3.40.50.150">
    <property type="entry name" value="Vaccinia Virus protein VP39"/>
    <property type="match status" value="1"/>
</dbReference>
<protein>
    <submittedName>
        <fullName evidence="2">Uncharacterized protein</fullName>
    </submittedName>
</protein>
<keyword evidence="3" id="KW-1185">Reference proteome</keyword>
<dbReference type="InterPro" id="IPR029063">
    <property type="entry name" value="SAM-dependent_MTases_sf"/>
</dbReference>
<name>A0AAV0C4H4_9ASTE</name>